<keyword evidence="1" id="KW-1133">Transmembrane helix</keyword>
<name>B5RN81_BORDL</name>
<gene>
    <name evidence="2" type="ordered locus">BDU_1016</name>
</gene>
<sequence length="282" mass="32356">MNNKEDILKQKVFIIFMLIILISLFLVACGQNGDNAETQLQSEQEEAERRERIEIIKNATPSDVKKVLGYHNDANWNGEIADFTHIISVFSRVPHRVANDGTEFLYYDLMDDNRAKESKAERREVYLALGYDNDFIWVLGGFASKLIGTVDLLTKNKDKLKDFFIKIRNAAKAYYIDVYDTLEKKLDNLESLSAAELKSLSIKLGEVKTARVKLIVRVVRPLRNEYLITRRYLSDPNAIIPVNITADEVLEYWNTLSAEFDSICNEIIRLGGEIKEILTRAN</sequence>
<dbReference type="Gene3D" id="1.10.3160.10">
    <property type="entry name" value="Bbcrasp-1"/>
    <property type="match status" value="1"/>
</dbReference>
<keyword evidence="1" id="KW-0812">Transmembrane</keyword>
<reference evidence="2 3" key="1">
    <citation type="journal article" date="2008" name="PLoS Genet.">
        <title>The genome of Borrelia recurrentis, the agent of deadly louse-borne relapsing fever, is a degraded subset of tick-borne Borrelia duttonii.</title>
        <authorList>
            <person name="Lescot M."/>
            <person name="Audic S."/>
            <person name="Robert C."/>
            <person name="Nguyen T.T."/>
            <person name="Blanc G."/>
            <person name="Cutler S.J."/>
            <person name="Wincker P."/>
            <person name="Couloux A."/>
            <person name="Claverie J.-M."/>
            <person name="Raoult D."/>
            <person name="Drancourt M."/>
        </authorList>
    </citation>
    <scope>NUCLEOTIDE SEQUENCE [LARGE SCALE GENOMIC DNA]</scope>
    <source>
        <strain evidence="2 3">Ly</strain>
    </source>
</reference>
<dbReference type="AlphaFoldDB" id="B5RN81"/>
<keyword evidence="3" id="KW-1185">Reference proteome</keyword>
<organism evidence="2 3">
    <name type="scientific">Borrelia duttonii (strain Ly)</name>
    <dbReference type="NCBI Taxonomy" id="412419"/>
    <lineage>
        <taxon>Bacteria</taxon>
        <taxon>Pseudomonadati</taxon>
        <taxon>Spirochaetota</taxon>
        <taxon>Spirochaetia</taxon>
        <taxon>Spirochaetales</taxon>
        <taxon>Borreliaceae</taxon>
        <taxon>Borrelia</taxon>
    </lineage>
</organism>
<dbReference type="Proteomes" id="UP000000611">
    <property type="component" value="Plasmid pl165"/>
</dbReference>
<dbReference type="KEGG" id="bdu:BDU_1016"/>
<keyword evidence="1" id="KW-0472">Membrane</keyword>
<feature type="transmembrane region" description="Helical" evidence="1">
    <location>
        <begin position="12"/>
        <end position="28"/>
    </location>
</feature>
<dbReference type="PROSITE" id="PS51257">
    <property type="entry name" value="PROKAR_LIPOPROTEIN"/>
    <property type="match status" value="1"/>
</dbReference>
<dbReference type="RefSeq" id="WP_012539360.1">
    <property type="nucleotide sequence ID" value="NC_011247.1"/>
</dbReference>
<dbReference type="EMBL" id="CP000979">
    <property type="protein sequence ID" value="ACH93817.1"/>
    <property type="molecule type" value="Genomic_DNA"/>
</dbReference>
<protein>
    <submittedName>
        <fullName evidence="2">Uncharacterized conserved protein</fullName>
    </submittedName>
</protein>
<dbReference type="InterPro" id="IPR008421">
    <property type="entry name" value="Borrelia_lipoprotein_PFam54/60"/>
</dbReference>
<accession>B5RN81</accession>
<evidence type="ECO:0000313" key="3">
    <source>
        <dbReference type="Proteomes" id="UP000000611"/>
    </source>
</evidence>
<proteinExistence type="predicted"/>
<evidence type="ECO:0000256" key="1">
    <source>
        <dbReference type="SAM" id="Phobius"/>
    </source>
</evidence>
<dbReference type="HOGENOM" id="CLU_062986_0_0_12"/>
<keyword evidence="2" id="KW-0614">Plasmid</keyword>
<geneLocation type="plasmid" evidence="2 3">
    <name>pl165</name>
</geneLocation>
<evidence type="ECO:0000313" key="2">
    <source>
        <dbReference type="EMBL" id="ACH93817.1"/>
    </source>
</evidence>
<dbReference type="Pfam" id="PF05714">
    <property type="entry name" value="PFam54_60"/>
    <property type="match status" value="1"/>
</dbReference>